<sequence>MSLTFNPSNHRYRLDGKAVRGVTGLISAGTPKDALIPWAAEQAGLWAIEHLAELPHMDPDQAVREMKFAHKAVRDAAAIKGTAVHGIAQEIHETGEAVVDDEHMPFITGYLDFLDAWQITPILAERPCASRKHWYAGTFDLIATSPLILDGKPVQIDLKTSKRPRSEVAMQTAAYAKADFYVDANGEEQPMPEVAGNLVAHVTPTDRDGDHARYGDAPLGTSLYMVAPDAVTIGTHFDWFLAAAYTAKNTTARDRVIGDPMTPTGHLADAA</sequence>
<evidence type="ECO:0000313" key="2">
    <source>
        <dbReference type="Proteomes" id="UP001225576"/>
    </source>
</evidence>
<evidence type="ECO:0008006" key="3">
    <source>
        <dbReference type="Google" id="ProtNLM"/>
    </source>
</evidence>
<comment type="caution">
    <text evidence="1">The sequence shown here is derived from an EMBL/GenBank/DDBJ whole genome shotgun (WGS) entry which is preliminary data.</text>
</comment>
<evidence type="ECO:0000313" key="1">
    <source>
        <dbReference type="EMBL" id="MDK8602410.1"/>
    </source>
</evidence>
<reference evidence="1" key="1">
    <citation type="submission" date="2023-05" db="EMBL/GenBank/DDBJ databases">
        <title>Genomic Catalog of Human Bladder Bacteria.</title>
        <authorList>
            <person name="Du J."/>
        </authorList>
    </citation>
    <scope>NUCLEOTIDE SEQUENCE</scope>
    <source>
        <strain evidence="1">UMB1304A</strain>
    </source>
</reference>
<protein>
    <recommendedName>
        <fullName evidence="3">PD-(D/E)XK nuclease superfamily protein</fullName>
    </recommendedName>
</protein>
<gene>
    <name evidence="1" type="ORF">QP858_08070</name>
</gene>
<proteinExistence type="predicted"/>
<dbReference type="RefSeq" id="WP_285170762.1">
    <property type="nucleotide sequence ID" value="NZ_JASPDQ010000020.1"/>
</dbReference>
<organism evidence="1 2">
    <name type="scientific">Trueperella bernardiae</name>
    <dbReference type="NCBI Taxonomy" id="59561"/>
    <lineage>
        <taxon>Bacteria</taxon>
        <taxon>Bacillati</taxon>
        <taxon>Actinomycetota</taxon>
        <taxon>Actinomycetes</taxon>
        <taxon>Actinomycetales</taxon>
        <taxon>Actinomycetaceae</taxon>
        <taxon>Trueperella</taxon>
    </lineage>
</organism>
<dbReference type="AlphaFoldDB" id="A0AAW6ZGL5"/>
<name>A0AAW6ZGL5_9ACTO</name>
<dbReference type="Proteomes" id="UP001225576">
    <property type="component" value="Unassembled WGS sequence"/>
</dbReference>
<accession>A0AAW6ZGL5</accession>
<dbReference type="EMBL" id="JASPDQ010000020">
    <property type="protein sequence ID" value="MDK8602410.1"/>
    <property type="molecule type" value="Genomic_DNA"/>
</dbReference>